<sequence length="1267" mass="136092">MSRRKQSKPQQRNSEHDDSPAPPDASGSFQDEPPCLSTPCICILCCAEFPSSQSLLRHQVGCSQTQQRVLMMPEDSASPGAQVHSRPNSPGNGTSLEVEDTSCNRTEPSFERMDMTVYEKEEEEEGPKDMETDAETVKQQAGNEVTLEVLEGTKVAMAQVTRTAEDSRNVDRAVTGFPLILEQLSALQHQQLQQLQLLEQLRNQLTLLAPAAIFGPLQTEPLLLAHTPGTKTGQLAESVPENRANNHSTTLISHLGPLKDELSMSTADSSKNTYQAPDGPDHLAVRIPNVIDRENSAVADNNGNVLPQSTSPPCGFSSTKEQGQSTGLIGVTPNFLFGSRIPQSLQPSDTTFPNPLTSMAAVAMVQSPLGKPGTKMKAAISRPESKCGADDGFFKHKCRFCSKVFGSDSALQIHLRSHTGERPFKCNICGNRFSTKGNLKVHFHRHKDRYPYIQMNPFPVPEHLDHIPTSSGIPYGMSMMPETSASDTTPTTLSTGSSWLDDCKPPAFSPIPSLLTFRDMAGNNQSNKGCSSFGFVSKSETTTPAASPSVIASNSTEETNQDSPNALQMTPTLSFPTITQQPATVRESENVGGLSFVDEEVASSRAPSTASVDSICRLSFSCTEESDVTRSRFPFIGADGFLEKDSESGGKNGNSIGSSGPSETSKLQRLVETINQKMGGEGSQCTVCQRVLSCPNALRMHHRMHTGERPYLCKVCGRAFTTKGNLKTHYDVHRAKPETFGPLASCPICQKGFSNALLLQHHVRMHVMGKISAPGSMETEGILCNEYESEPVSIISESGRLSFAIHTSKPPQSPPKEPSPQMMQSPLKCDTTLAECSVKQQEGDGLCEISRLSESPCSSGSAASLLPSSPLDHWSDRRQLPSPNQYDNMPGRPESNRQCSPGPTSESGLSFIPGTFCKTVFSNEDNGENMVGRAAGFKLNPTQAFAMPDNATARITNEMQENQNDAPRHIQNLPTNVITAIASTTASIAPARRTAKQHLCLTCGKPFSSSSALQIHERTHTGEKPFGCSICGRAFTTKGNLKVHMGTHMWNNAPQRRGRRLTIDTPAAIAFLSPEASKFPDLFGKELPVRAPLAPTISSTTAIPTHDTSFWSQYAAVLAQSGLALKPKEISVIQNGAFGAVPMSLSSNSGGPTYVGLAAGLSVIDNKASLAPAALLGRLAAESVAVTGTRAGEPERGATLAESSSTVSPTNGAQEQVEESVGTVVMGGGGRSEDDKTMVDKALINPEVGLSQRFVRFMEDNRELGVN</sequence>
<dbReference type="GO" id="GO:0005654">
    <property type="term" value="C:nucleoplasm"/>
    <property type="evidence" value="ECO:0007669"/>
    <property type="project" value="UniProtKB-ARBA"/>
</dbReference>
<dbReference type="PROSITE" id="PS00028">
    <property type="entry name" value="ZINC_FINGER_C2H2_1"/>
    <property type="match status" value="7"/>
</dbReference>
<dbReference type="PANTHER" id="PTHR23233:SF84">
    <property type="entry name" value="FI23031P1"/>
    <property type="match status" value="1"/>
</dbReference>
<feature type="compositionally biased region" description="Polar residues" evidence="21">
    <location>
        <begin position="896"/>
        <end position="907"/>
    </location>
</feature>
<evidence type="ECO:0000256" key="13">
    <source>
        <dbReference type="ARBA" id="ARBA00023242"/>
    </source>
</evidence>
<evidence type="ECO:0000256" key="12">
    <source>
        <dbReference type="ARBA" id="ARBA00023163"/>
    </source>
</evidence>
<feature type="compositionally biased region" description="Low complexity" evidence="21">
    <location>
        <begin position="653"/>
        <end position="663"/>
    </location>
</feature>
<evidence type="ECO:0000256" key="21">
    <source>
        <dbReference type="SAM" id="MobiDB-lite"/>
    </source>
</evidence>
<feature type="compositionally biased region" description="Low complexity" evidence="21">
    <location>
        <begin position="858"/>
        <end position="871"/>
    </location>
</feature>
<keyword evidence="13" id="KW-0539">Nucleus</keyword>
<dbReference type="FunFam" id="3.30.160.60:FF:000291">
    <property type="entry name" value="Spalt-like transcription factor 4"/>
    <property type="match status" value="1"/>
</dbReference>
<keyword evidence="2" id="KW-0217">Developmental protein</keyword>
<feature type="region of interest" description="Disordered" evidence="21">
    <location>
        <begin position="1190"/>
        <end position="1214"/>
    </location>
</feature>
<evidence type="ECO:0000256" key="6">
    <source>
        <dbReference type="ARBA" id="ARBA00022737"/>
    </source>
</evidence>
<feature type="domain" description="C2H2-type" evidence="22">
    <location>
        <begin position="424"/>
        <end position="451"/>
    </location>
</feature>
<evidence type="ECO:0000256" key="5">
    <source>
        <dbReference type="ARBA" id="ARBA00022723"/>
    </source>
</evidence>
<dbReference type="PANTHER" id="PTHR23233">
    <property type="entry name" value="SAL-LIKE PROTEIN"/>
    <property type="match status" value="1"/>
</dbReference>
<evidence type="ECO:0000256" key="19">
    <source>
        <dbReference type="ARBA" id="ARBA00071947"/>
    </source>
</evidence>
<keyword evidence="6" id="KW-0677">Repeat</keyword>
<feature type="domain" description="C2H2-type" evidence="22">
    <location>
        <begin position="396"/>
        <end position="423"/>
    </location>
</feature>
<keyword evidence="11" id="KW-0238">DNA-binding</keyword>
<evidence type="ECO:0000256" key="3">
    <source>
        <dbReference type="ARBA" id="ARBA00022491"/>
    </source>
</evidence>
<dbReference type="PROSITE" id="PS50157">
    <property type="entry name" value="ZINC_FINGER_C2H2_2"/>
    <property type="match status" value="7"/>
</dbReference>
<dbReference type="GO" id="GO:0000122">
    <property type="term" value="P:negative regulation of transcription by RNA polymerase II"/>
    <property type="evidence" value="ECO:0007669"/>
    <property type="project" value="UniProtKB-ARBA"/>
</dbReference>
<dbReference type="FunFam" id="3.30.160.60:FF:000025">
    <property type="entry name" value="Spalt-like transcription factor 1"/>
    <property type="match status" value="1"/>
</dbReference>
<feature type="region of interest" description="Disordered" evidence="21">
    <location>
        <begin position="75"/>
        <end position="103"/>
    </location>
</feature>
<feature type="domain" description="C2H2-type" evidence="22">
    <location>
        <begin position="998"/>
        <end position="1025"/>
    </location>
</feature>
<dbReference type="OMA" id="AINNTRM"/>
<reference evidence="23" key="1">
    <citation type="submission" date="2025-08" db="UniProtKB">
        <authorList>
            <consortium name="Ensembl"/>
        </authorList>
    </citation>
    <scope>IDENTIFICATION</scope>
</reference>
<evidence type="ECO:0000256" key="2">
    <source>
        <dbReference type="ARBA" id="ARBA00022473"/>
    </source>
</evidence>
<protein>
    <recommendedName>
        <fullName evidence="19">Homeotic protein spalt-major</fullName>
    </recommendedName>
    <alternativeName>
        <fullName evidence="18">Sal-like protein 1</fullName>
    </alternativeName>
</protein>
<evidence type="ECO:0000256" key="20">
    <source>
        <dbReference type="PROSITE-ProRule" id="PRU00042"/>
    </source>
</evidence>
<dbReference type="GO" id="GO:0000792">
    <property type="term" value="C:heterochromatin"/>
    <property type="evidence" value="ECO:0007669"/>
    <property type="project" value="UniProtKB-ARBA"/>
</dbReference>
<evidence type="ECO:0000313" key="24">
    <source>
        <dbReference type="Proteomes" id="UP000694388"/>
    </source>
</evidence>
<evidence type="ECO:0000256" key="11">
    <source>
        <dbReference type="ARBA" id="ARBA00023125"/>
    </source>
</evidence>
<feature type="region of interest" description="Disordered" evidence="21">
    <location>
        <begin position="299"/>
        <end position="323"/>
    </location>
</feature>
<name>A0A8C4QH55_EPTBU</name>
<feature type="compositionally biased region" description="Polar residues" evidence="21">
    <location>
        <begin position="85"/>
        <end position="103"/>
    </location>
</feature>
<evidence type="ECO:0000313" key="23">
    <source>
        <dbReference type="Ensembl" id="ENSEBUP00000015388.1"/>
    </source>
</evidence>
<evidence type="ECO:0000256" key="18">
    <source>
        <dbReference type="ARBA" id="ARBA00069282"/>
    </source>
</evidence>
<evidence type="ECO:0000256" key="15">
    <source>
        <dbReference type="ARBA" id="ARBA00053244"/>
    </source>
</evidence>
<dbReference type="FunFam" id="3.30.160.60:FF:000260">
    <property type="entry name" value="Spalt-like transcription factor 1"/>
    <property type="match status" value="1"/>
</dbReference>
<evidence type="ECO:0000256" key="4">
    <source>
        <dbReference type="ARBA" id="ARBA00022499"/>
    </source>
</evidence>
<comment type="function">
    <text evidence="15">Transcriptional repressor involved in organogenesis. Plays an essential role in ureteric bud invasion during kidney development.</text>
</comment>
<feature type="region of interest" description="Disordered" evidence="21">
    <location>
        <begin position="858"/>
        <end position="907"/>
    </location>
</feature>
<dbReference type="InterPro" id="IPR036236">
    <property type="entry name" value="Znf_C2H2_sf"/>
</dbReference>
<feature type="region of interest" description="Disordered" evidence="21">
    <location>
        <begin position="1"/>
        <end position="31"/>
    </location>
</feature>
<dbReference type="GO" id="GO:0008270">
    <property type="term" value="F:zinc ion binding"/>
    <property type="evidence" value="ECO:0007669"/>
    <property type="project" value="UniProtKB-KW"/>
</dbReference>
<dbReference type="Proteomes" id="UP000694388">
    <property type="component" value="Unplaced"/>
</dbReference>
<comment type="similarity">
    <text evidence="14">Belongs to the sal C2H2-type zinc-finger protein family.</text>
</comment>
<accession>A0A8C4QH55</accession>
<dbReference type="Pfam" id="PF00096">
    <property type="entry name" value="zf-C2H2"/>
    <property type="match status" value="5"/>
</dbReference>
<dbReference type="InterPro" id="IPR051565">
    <property type="entry name" value="Sal_C2H2-zinc-finger"/>
</dbReference>
<dbReference type="GO" id="GO:0000978">
    <property type="term" value="F:RNA polymerase II cis-regulatory region sequence-specific DNA binding"/>
    <property type="evidence" value="ECO:0007669"/>
    <property type="project" value="TreeGrafter"/>
</dbReference>
<dbReference type="GO" id="GO:0009966">
    <property type="term" value="P:regulation of signal transduction"/>
    <property type="evidence" value="ECO:0007669"/>
    <property type="project" value="UniProtKB-ARBA"/>
</dbReference>
<comment type="subunit">
    <text evidence="17">May associate with NuRD histone deacetylase complex (HDAC). Interacts with components of HDAC complex including HDAC1, HDAC2, RBBP4, RBPP7, MTA1 and MTA2. Interacts with CCNQ. Interacts with NSD2 (via PHD-type zinc fingers 1, 2 and 3).</text>
</comment>
<evidence type="ECO:0000256" key="1">
    <source>
        <dbReference type="ARBA" id="ARBA00004123"/>
    </source>
</evidence>
<dbReference type="SMART" id="SM00355">
    <property type="entry name" value="ZnF_C2H2"/>
    <property type="match status" value="8"/>
</dbReference>
<evidence type="ECO:0000256" key="17">
    <source>
        <dbReference type="ARBA" id="ARBA00062861"/>
    </source>
</evidence>
<dbReference type="GO" id="GO:0021772">
    <property type="term" value="P:olfactory bulb development"/>
    <property type="evidence" value="ECO:0007669"/>
    <property type="project" value="UniProtKB-ARBA"/>
</dbReference>
<keyword evidence="3" id="KW-0678">Repressor</keyword>
<feature type="compositionally biased region" description="Polar residues" evidence="21">
    <location>
        <begin position="1201"/>
        <end position="1214"/>
    </location>
</feature>
<comment type="function">
    <text evidence="16">Required for the establishment of the posterior-most head and the anterior-most tail segments of the embryo. Probably function as a transcriptional regulator. Could repress the transcription of the tsh gene.</text>
</comment>
<dbReference type="Ensembl" id="ENSEBUT00000015964.1">
    <property type="protein sequence ID" value="ENSEBUP00000015388.1"/>
    <property type="gene ID" value="ENSEBUG00000009706.1"/>
</dbReference>
<dbReference type="Gene3D" id="3.30.160.60">
    <property type="entry name" value="Classic Zinc Finger"/>
    <property type="match status" value="6"/>
</dbReference>
<evidence type="ECO:0000259" key="22">
    <source>
        <dbReference type="PROSITE" id="PS50157"/>
    </source>
</evidence>
<keyword evidence="8" id="KW-0862">Zinc</keyword>
<dbReference type="InterPro" id="IPR013087">
    <property type="entry name" value="Znf_C2H2_type"/>
</dbReference>
<dbReference type="GeneTree" id="ENSGT00940000159356"/>
<feature type="domain" description="C2H2-type" evidence="22">
    <location>
        <begin position="683"/>
        <end position="710"/>
    </location>
</feature>
<feature type="region of interest" description="Disordered" evidence="21">
    <location>
        <begin position="642"/>
        <end position="665"/>
    </location>
</feature>
<reference evidence="23" key="2">
    <citation type="submission" date="2025-09" db="UniProtKB">
        <authorList>
            <consortium name="Ensembl"/>
        </authorList>
    </citation>
    <scope>IDENTIFICATION</scope>
</reference>
<evidence type="ECO:0000256" key="9">
    <source>
        <dbReference type="ARBA" id="ARBA00022843"/>
    </source>
</evidence>
<keyword evidence="5" id="KW-0479">Metal-binding</keyword>
<evidence type="ECO:0000256" key="14">
    <source>
        <dbReference type="ARBA" id="ARBA00038474"/>
    </source>
</evidence>
<proteinExistence type="inferred from homology"/>
<evidence type="ECO:0000256" key="8">
    <source>
        <dbReference type="ARBA" id="ARBA00022833"/>
    </source>
</evidence>
<feature type="domain" description="C2H2-type" evidence="22">
    <location>
        <begin position="744"/>
        <end position="771"/>
    </location>
</feature>
<keyword evidence="24" id="KW-1185">Reference proteome</keyword>
<dbReference type="GO" id="GO:0000981">
    <property type="term" value="F:DNA-binding transcription factor activity, RNA polymerase II-specific"/>
    <property type="evidence" value="ECO:0007669"/>
    <property type="project" value="TreeGrafter"/>
</dbReference>
<dbReference type="FunFam" id="3.30.160.60:FF:000215">
    <property type="entry name" value="Spalt-like transcription factor 3"/>
    <property type="match status" value="1"/>
</dbReference>
<feature type="domain" description="C2H2-type" evidence="22">
    <location>
        <begin position="711"/>
        <end position="738"/>
    </location>
</feature>
<dbReference type="SUPFAM" id="SSF57667">
    <property type="entry name" value="beta-beta-alpha zinc fingers"/>
    <property type="match status" value="3"/>
</dbReference>
<keyword evidence="7 20" id="KW-0863">Zinc-finger</keyword>
<dbReference type="AlphaFoldDB" id="A0A8C4QH55"/>
<keyword evidence="9" id="KW-0832">Ubl conjugation</keyword>
<dbReference type="FunFam" id="3.30.160.60:FF:000079">
    <property type="entry name" value="Spalt-like transcription factor 3"/>
    <property type="match status" value="1"/>
</dbReference>
<evidence type="ECO:0000256" key="16">
    <source>
        <dbReference type="ARBA" id="ARBA00056983"/>
    </source>
</evidence>
<feature type="domain" description="C2H2-type" evidence="22">
    <location>
        <begin position="1026"/>
        <end position="1053"/>
    </location>
</feature>
<dbReference type="GO" id="GO:0007507">
    <property type="term" value="P:heart development"/>
    <property type="evidence" value="ECO:0007669"/>
    <property type="project" value="UniProtKB-ARBA"/>
</dbReference>
<feature type="region of interest" description="Disordered" evidence="21">
    <location>
        <begin position="805"/>
        <end position="827"/>
    </location>
</feature>
<dbReference type="GO" id="GO:0045944">
    <property type="term" value="P:positive regulation of transcription by RNA polymerase II"/>
    <property type="evidence" value="ECO:0007669"/>
    <property type="project" value="UniProtKB-ARBA"/>
</dbReference>
<keyword evidence="10" id="KW-0805">Transcription regulation</keyword>
<dbReference type="GO" id="GO:0035295">
    <property type="term" value="P:tube development"/>
    <property type="evidence" value="ECO:0007669"/>
    <property type="project" value="UniProtKB-ARBA"/>
</dbReference>
<feature type="region of interest" description="Disordered" evidence="21">
    <location>
        <begin position="543"/>
        <end position="568"/>
    </location>
</feature>
<dbReference type="CDD" id="cd20908">
    <property type="entry name" value="SUF4-like"/>
    <property type="match status" value="1"/>
</dbReference>
<comment type="subcellular location">
    <subcellularLocation>
        <location evidence="1">Nucleus</location>
    </subcellularLocation>
</comment>
<evidence type="ECO:0000256" key="10">
    <source>
        <dbReference type="ARBA" id="ARBA00023015"/>
    </source>
</evidence>
<keyword evidence="4" id="KW-1017">Isopeptide bond</keyword>
<organism evidence="23 24">
    <name type="scientific">Eptatretus burgeri</name>
    <name type="common">Inshore hagfish</name>
    <dbReference type="NCBI Taxonomy" id="7764"/>
    <lineage>
        <taxon>Eukaryota</taxon>
        <taxon>Metazoa</taxon>
        <taxon>Chordata</taxon>
        <taxon>Craniata</taxon>
        <taxon>Vertebrata</taxon>
        <taxon>Cyclostomata</taxon>
        <taxon>Myxini</taxon>
        <taxon>Myxiniformes</taxon>
        <taxon>Myxinidae</taxon>
        <taxon>Eptatretinae</taxon>
        <taxon>Eptatretus</taxon>
    </lineage>
</organism>
<evidence type="ECO:0000256" key="7">
    <source>
        <dbReference type="ARBA" id="ARBA00022771"/>
    </source>
</evidence>
<keyword evidence="12" id="KW-0804">Transcription</keyword>